<evidence type="ECO:0000259" key="5">
    <source>
        <dbReference type="PROSITE" id="PS50287"/>
    </source>
</evidence>
<dbReference type="OrthoDB" id="10066015at2759"/>
<dbReference type="FunFam" id="3.10.250.10:FF:000005">
    <property type="entry name" value="Neurotrypsin isoform A"/>
    <property type="match status" value="1"/>
</dbReference>
<dbReference type="AlphaFoldDB" id="T1EKX6"/>
<dbReference type="PANTHER" id="PTHR48071:SF18">
    <property type="entry name" value="DELETED IN MALIGNANT BRAIN TUMORS 1 PROTEIN-RELATED"/>
    <property type="match status" value="1"/>
</dbReference>
<dbReference type="PROSITE" id="PS50287">
    <property type="entry name" value="SRCR_2"/>
    <property type="match status" value="1"/>
</dbReference>
<dbReference type="InterPro" id="IPR001190">
    <property type="entry name" value="SRCR"/>
</dbReference>
<name>T1EKX6_HELRO</name>
<evidence type="ECO:0000256" key="1">
    <source>
        <dbReference type="ARBA" id="ARBA00022729"/>
    </source>
</evidence>
<dbReference type="PANTHER" id="PTHR48071">
    <property type="entry name" value="SRCR DOMAIN-CONTAINING PROTEIN"/>
    <property type="match status" value="1"/>
</dbReference>
<dbReference type="EMBL" id="AMQM01002935">
    <property type="status" value="NOT_ANNOTATED_CDS"/>
    <property type="molecule type" value="Genomic_DNA"/>
</dbReference>
<protein>
    <recommendedName>
        <fullName evidence="5">SRCR domain-containing protein</fullName>
    </recommendedName>
</protein>
<dbReference type="GeneID" id="20197226"/>
<dbReference type="SMART" id="SM00202">
    <property type="entry name" value="SR"/>
    <property type="match status" value="1"/>
</dbReference>
<dbReference type="Gene3D" id="3.10.250.10">
    <property type="entry name" value="SRCR-like domain"/>
    <property type="match status" value="1"/>
</dbReference>
<dbReference type="GO" id="GO:0016020">
    <property type="term" value="C:membrane"/>
    <property type="evidence" value="ECO:0007669"/>
    <property type="project" value="InterPro"/>
</dbReference>
<keyword evidence="2 4" id="KW-1015">Disulfide bond</keyword>
<dbReference type="SUPFAM" id="SSF56487">
    <property type="entry name" value="SRCR-like"/>
    <property type="match status" value="1"/>
</dbReference>
<proteinExistence type="predicted"/>
<dbReference type="KEGG" id="hro:HELRODRAFT_152847"/>
<feature type="domain" description="SRCR" evidence="5">
    <location>
        <begin position="1"/>
        <end position="102"/>
    </location>
</feature>
<reference evidence="6 8" key="2">
    <citation type="journal article" date="2013" name="Nature">
        <title>Insights into bilaterian evolution from three spiralian genomes.</title>
        <authorList>
            <person name="Simakov O."/>
            <person name="Marletaz F."/>
            <person name="Cho S.J."/>
            <person name="Edsinger-Gonzales E."/>
            <person name="Havlak P."/>
            <person name="Hellsten U."/>
            <person name="Kuo D.H."/>
            <person name="Larsson T."/>
            <person name="Lv J."/>
            <person name="Arendt D."/>
            <person name="Savage R."/>
            <person name="Osoegawa K."/>
            <person name="de Jong P."/>
            <person name="Grimwood J."/>
            <person name="Chapman J.A."/>
            <person name="Shapiro H."/>
            <person name="Aerts A."/>
            <person name="Otillar R.P."/>
            <person name="Terry A.Y."/>
            <person name="Boore J.L."/>
            <person name="Grigoriev I.V."/>
            <person name="Lindberg D.R."/>
            <person name="Seaver E.C."/>
            <person name="Weisblat D.A."/>
            <person name="Putnam N.H."/>
            <person name="Rokhsar D.S."/>
        </authorList>
    </citation>
    <scope>NUCLEOTIDE SEQUENCE</scope>
</reference>
<evidence type="ECO:0000256" key="3">
    <source>
        <dbReference type="ARBA" id="ARBA00023180"/>
    </source>
</evidence>
<keyword evidence="3" id="KW-0325">Glycoprotein</keyword>
<dbReference type="Pfam" id="PF00530">
    <property type="entry name" value="SRCR"/>
    <property type="match status" value="1"/>
</dbReference>
<dbReference type="Proteomes" id="UP000015101">
    <property type="component" value="Unassembled WGS sequence"/>
</dbReference>
<evidence type="ECO:0000313" key="8">
    <source>
        <dbReference type="Proteomes" id="UP000015101"/>
    </source>
</evidence>
<feature type="disulfide bond" evidence="4">
    <location>
        <begin position="71"/>
        <end position="81"/>
    </location>
</feature>
<reference evidence="7" key="3">
    <citation type="submission" date="2015-06" db="UniProtKB">
        <authorList>
            <consortium name="EnsemblMetazoa"/>
        </authorList>
    </citation>
    <scope>IDENTIFICATION</scope>
</reference>
<dbReference type="InParanoid" id="T1EKX6"/>
<organism evidence="7 8">
    <name type="scientific">Helobdella robusta</name>
    <name type="common">Californian leech</name>
    <dbReference type="NCBI Taxonomy" id="6412"/>
    <lineage>
        <taxon>Eukaryota</taxon>
        <taxon>Metazoa</taxon>
        <taxon>Spiralia</taxon>
        <taxon>Lophotrochozoa</taxon>
        <taxon>Annelida</taxon>
        <taxon>Clitellata</taxon>
        <taxon>Hirudinea</taxon>
        <taxon>Rhynchobdellida</taxon>
        <taxon>Glossiphoniidae</taxon>
        <taxon>Helobdella</taxon>
    </lineage>
</organism>
<gene>
    <name evidence="7" type="primary">20197226</name>
    <name evidence="6" type="ORF">HELRODRAFT_152847</name>
</gene>
<dbReference type="EMBL" id="KB095959">
    <property type="protein sequence ID" value="ESO09321.1"/>
    <property type="molecule type" value="Genomic_DNA"/>
</dbReference>
<keyword evidence="8" id="KW-1185">Reference proteome</keyword>
<evidence type="ECO:0000313" key="7">
    <source>
        <dbReference type="EnsemblMetazoa" id="HelroP152847"/>
    </source>
</evidence>
<dbReference type="CTD" id="20197226"/>
<dbReference type="OMA" id="NIANCRY"/>
<sequence length="102" mass="11071">VSLKGGVGRGEGRVELKISNITGTICSDRWDDRDAKVICRMLGFNKAKAVRNARDRYGMGSGLIWASEVACRGDEHDVTECSSIFVGRHNCSHLQDAGVICS</sequence>
<dbReference type="HOGENOM" id="CLU_002555_6_1_1"/>
<dbReference type="InterPro" id="IPR036772">
    <property type="entry name" value="SRCR-like_dom_sf"/>
</dbReference>
<evidence type="ECO:0000256" key="4">
    <source>
        <dbReference type="PROSITE-ProRule" id="PRU00196"/>
    </source>
</evidence>
<dbReference type="EnsemblMetazoa" id="HelroT152847">
    <property type="protein sequence ID" value="HelroP152847"/>
    <property type="gene ID" value="HelroG152847"/>
</dbReference>
<evidence type="ECO:0000256" key="2">
    <source>
        <dbReference type="ARBA" id="ARBA00023157"/>
    </source>
</evidence>
<dbReference type="RefSeq" id="XP_009012414.1">
    <property type="nucleotide sequence ID" value="XM_009014166.1"/>
</dbReference>
<accession>T1EKX6</accession>
<dbReference type="eggNOG" id="ENOG502QSM1">
    <property type="taxonomic scope" value="Eukaryota"/>
</dbReference>
<reference evidence="8" key="1">
    <citation type="submission" date="2012-12" db="EMBL/GenBank/DDBJ databases">
        <authorList>
            <person name="Hellsten U."/>
            <person name="Grimwood J."/>
            <person name="Chapman J.A."/>
            <person name="Shapiro H."/>
            <person name="Aerts A."/>
            <person name="Otillar R.P."/>
            <person name="Terry A.Y."/>
            <person name="Boore J.L."/>
            <person name="Simakov O."/>
            <person name="Marletaz F."/>
            <person name="Cho S.-J."/>
            <person name="Edsinger-Gonzales E."/>
            <person name="Havlak P."/>
            <person name="Kuo D.-H."/>
            <person name="Larsson T."/>
            <person name="Lv J."/>
            <person name="Arendt D."/>
            <person name="Savage R."/>
            <person name="Osoegawa K."/>
            <person name="de Jong P."/>
            <person name="Lindberg D.R."/>
            <person name="Seaver E.C."/>
            <person name="Weisblat D.A."/>
            <person name="Putnam N.H."/>
            <person name="Grigoriev I.V."/>
            <person name="Rokhsar D.S."/>
        </authorList>
    </citation>
    <scope>NUCLEOTIDE SEQUENCE</scope>
</reference>
<keyword evidence="1" id="KW-0732">Signal</keyword>
<evidence type="ECO:0000313" key="6">
    <source>
        <dbReference type="EMBL" id="ESO09321.1"/>
    </source>
</evidence>
<dbReference type="PRINTS" id="PR00258">
    <property type="entry name" value="SPERACTRCPTR"/>
</dbReference>
<comment type="caution">
    <text evidence="4">Lacks conserved residue(s) required for the propagation of feature annotation.</text>
</comment>